<dbReference type="EnsemblMetazoa" id="AARA003731-RA">
    <property type="protein sequence ID" value="AARA003731-PA"/>
    <property type="gene ID" value="AARA003731"/>
</dbReference>
<accession>A0A182HR38</accession>
<evidence type="ECO:0000256" key="2">
    <source>
        <dbReference type="ARBA" id="ARBA00022525"/>
    </source>
</evidence>
<dbReference type="InterPro" id="IPR029277">
    <property type="entry name" value="SVWC_dom"/>
</dbReference>
<reference evidence="4" key="1">
    <citation type="submission" date="2022-08" db="UniProtKB">
        <authorList>
            <consortium name="EnsemblMetazoa"/>
        </authorList>
    </citation>
    <scope>IDENTIFICATION</scope>
    <source>
        <strain evidence="4">Dongola</strain>
    </source>
</reference>
<organism evidence="4 5">
    <name type="scientific">Anopheles arabiensis</name>
    <name type="common">Mosquito</name>
    <dbReference type="NCBI Taxonomy" id="7173"/>
    <lineage>
        <taxon>Eukaryota</taxon>
        <taxon>Metazoa</taxon>
        <taxon>Ecdysozoa</taxon>
        <taxon>Arthropoda</taxon>
        <taxon>Hexapoda</taxon>
        <taxon>Insecta</taxon>
        <taxon>Pterygota</taxon>
        <taxon>Neoptera</taxon>
        <taxon>Endopterygota</taxon>
        <taxon>Diptera</taxon>
        <taxon>Nematocera</taxon>
        <taxon>Culicoidea</taxon>
        <taxon>Culicidae</taxon>
        <taxon>Anophelinae</taxon>
        <taxon>Anopheles</taxon>
    </lineage>
</organism>
<dbReference type="Proteomes" id="UP000075840">
    <property type="component" value="Unassembled WGS sequence"/>
</dbReference>
<dbReference type="InterPro" id="IPR053308">
    <property type="entry name" value="Vago-like"/>
</dbReference>
<keyword evidence="5" id="KW-1185">Reference proteome</keyword>
<dbReference type="RefSeq" id="XP_040165919.1">
    <property type="nucleotide sequence ID" value="XM_040309985.1"/>
</dbReference>
<comment type="subcellular location">
    <subcellularLocation>
        <location evidence="1">Secreted</location>
    </subcellularLocation>
</comment>
<feature type="domain" description="Single" evidence="3">
    <location>
        <begin position="45"/>
        <end position="112"/>
    </location>
</feature>
<dbReference type="Pfam" id="PF15430">
    <property type="entry name" value="SVWC"/>
    <property type="match status" value="1"/>
</dbReference>
<proteinExistence type="predicted"/>
<evidence type="ECO:0000313" key="5">
    <source>
        <dbReference type="Proteomes" id="UP000075840"/>
    </source>
</evidence>
<evidence type="ECO:0000259" key="3">
    <source>
        <dbReference type="SMART" id="SM01318"/>
    </source>
</evidence>
<dbReference type="EMBL" id="APCN01001639">
    <property type="status" value="NOT_ANNOTATED_CDS"/>
    <property type="molecule type" value="Genomic_DNA"/>
</dbReference>
<protein>
    <recommendedName>
        <fullName evidence="3">Single domain-containing protein</fullName>
    </recommendedName>
</protein>
<dbReference type="GeneID" id="120901758"/>
<dbReference type="PANTHER" id="PTHR39957:SF2">
    <property type="entry name" value="GEO11553P1"/>
    <property type="match status" value="1"/>
</dbReference>
<dbReference type="AlphaFoldDB" id="A0A182HR38"/>
<evidence type="ECO:0000313" key="4">
    <source>
        <dbReference type="EnsemblMetazoa" id="AARA003731-PA"/>
    </source>
</evidence>
<dbReference type="VEuPathDB" id="VectorBase:AARA003731"/>
<keyword evidence="2" id="KW-0964">Secreted</keyword>
<name>A0A182HR38_ANOAR</name>
<evidence type="ECO:0000256" key="1">
    <source>
        <dbReference type="ARBA" id="ARBA00004613"/>
    </source>
</evidence>
<sequence length="118" mass="13355">MMKSSTNFKVLATLVLLQMIYLVSFSHAYTFLIRNTKSQVQENSCYDESLQINVPVNEERQRPGKCESIRCSDDYSLHGIGCGFFAVGPGMVLTKIDYSKPFPDCCPKAIKQTEQDLF</sequence>
<dbReference type="KEGG" id="aara:120901758"/>
<dbReference type="PANTHER" id="PTHR39957">
    <property type="entry name" value="AT09846P1-RELATED"/>
    <property type="match status" value="1"/>
</dbReference>
<dbReference type="GO" id="GO:0005576">
    <property type="term" value="C:extracellular region"/>
    <property type="evidence" value="ECO:0007669"/>
    <property type="project" value="UniProtKB-SubCell"/>
</dbReference>
<dbReference type="SMART" id="SM01318">
    <property type="entry name" value="SVWC"/>
    <property type="match status" value="1"/>
</dbReference>
<dbReference type="VEuPathDB" id="VectorBase:AARA21_003471"/>